<comment type="caution">
    <text evidence="2">The sequence shown here is derived from an EMBL/GenBank/DDBJ whole genome shotgun (WGS) entry which is preliminary data.</text>
</comment>
<keyword evidence="3" id="KW-1185">Reference proteome</keyword>
<dbReference type="EMBL" id="BAAANN010000024">
    <property type="protein sequence ID" value="GAA1973201.1"/>
    <property type="molecule type" value="Genomic_DNA"/>
</dbReference>
<evidence type="ECO:0000313" key="2">
    <source>
        <dbReference type="EMBL" id="GAA1973201.1"/>
    </source>
</evidence>
<feature type="region of interest" description="Disordered" evidence="1">
    <location>
        <begin position="73"/>
        <end position="107"/>
    </location>
</feature>
<proteinExistence type="predicted"/>
<dbReference type="Proteomes" id="UP001501116">
    <property type="component" value="Unassembled WGS sequence"/>
</dbReference>
<evidence type="ECO:0000256" key="1">
    <source>
        <dbReference type="SAM" id="MobiDB-lite"/>
    </source>
</evidence>
<evidence type="ECO:0000313" key="3">
    <source>
        <dbReference type="Proteomes" id="UP001501116"/>
    </source>
</evidence>
<organism evidence="2 3">
    <name type="scientific">Amycolatopsis minnesotensis</name>
    <dbReference type="NCBI Taxonomy" id="337894"/>
    <lineage>
        <taxon>Bacteria</taxon>
        <taxon>Bacillati</taxon>
        <taxon>Actinomycetota</taxon>
        <taxon>Actinomycetes</taxon>
        <taxon>Pseudonocardiales</taxon>
        <taxon>Pseudonocardiaceae</taxon>
        <taxon>Amycolatopsis</taxon>
    </lineage>
</organism>
<accession>A0ABP5D2Y0</accession>
<name>A0ABP5D2Y0_9PSEU</name>
<protein>
    <submittedName>
        <fullName evidence="2">Uncharacterized protein</fullName>
    </submittedName>
</protein>
<sequence length="107" mass="10511">MNGTSSVTLCPPTMFGVAEGGGVAGSPGTAWMVDGPGEPSAVAGAAVTIAPAVSAKQHTAGINCRMVGLRIAKTPNTQLSPDPGNSRGLDPPNEAQRGFANNRGGGP</sequence>
<reference evidence="3" key="1">
    <citation type="journal article" date="2019" name="Int. J. Syst. Evol. Microbiol.">
        <title>The Global Catalogue of Microorganisms (GCM) 10K type strain sequencing project: providing services to taxonomists for standard genome sequencing and annotation.</title>
        <authorList>
            <consortium name="The Broad Institute Genomics Platform"/>
            <consortium name="The Broad Institute Genome Sequencing Center for Infectious Disease"/>
            <person name="Wu L."/>
            <person name="Ma J."/>
        </authorList>
    </citation>
    <scope>NUCLEOTIDE SEQUENCE [LARGE SCALE GENOMIC DNA]</scope>
    <source>
        <strain evidence="3">JCM 14545</strain>
    </source>
</reference>
<gene>
    <name evidence="2" type="ORF">GCM10009754_54950</name>
</gene>